<dbReference type="AlphaFoldDB" id="A0A9X7VWP0"/>
<dbReference type="Gene3D" id="3.40.50.300">
    <property type="entry name" value="P-loop containing nucleotide triphosphate hydrolases"/>
    <property type="match status" value="1"/>
</dbReference>
<comment type="caution">
    <text evidence="11">Lacks conserved residue(s) required for the propagation of feature annotation.</text>
</comment>
<keyword evidence="11" id="KW-0479">Metal-binding</keyword>
<keyword evidence="6 11" id="KW-0547">Nucleotide-binding</keyword>
<dbReference type="RefSeq" id="WP_206655269.1">
    <property type="nucleotide sequence ID" value="NZ_CP071182.1"/>
</dbReference>
<feature type="binding site" evidence="11">
    <location>
        <position position="15"/>
    </location>
    <ligand>
        <name>Mg(2+)</name>
        <dbReference type="ChEBI" id="CHEBI:18420"/>
    </ligand>
</feature>
<evidence type="ECO:0000313" key="12">
    <source>
        <dbReference type="EMBL" id="QSO45897.1"/>
    </source>
</evidence>
<evidence type="ECO:0000256" key="3">
    <source>
        <dbReference type="ARBA" id="ARBA00012154"/>
    </source>
</evidence>
<dbReference type="InterPro" id="IPR023000">
    <property type="entry name" value="Shikimate_kinase_CS"/>
</dbReference>
<dbReference type="GO" id="GO:0005524">
    <property type="term" value="F:ATP binding"/>
    <property type="evidence" value="ECO:0007669"/>
    <property type="project" value="UniProtKB-UniRule"/>
</dbReference>
<dbReference type="PROSITE" id="PS01128">
    <property type="entry name" value="SHIKIMATE_KINASE"/>
    <property type="match status" value="1"/>
</dbReference>
<dbReference type="PANTHER" id="PTHR21087:SF16">
    <property type="entry name" value="SHIKIMATE KINASE 1, CHLOROPLASTIC"/>
    <property type="match status" value="1"/>
</dbReference>
<comment type="similarity">
    <text evidence="2 11">Belongs to the shikimate kinase family.</text>
</comment>
<dbReference type="InterPro" id="IPR000623">
    <property type="entry name" value="Shikimate_kinase/TSH1"/>
</dbReference>
<evidence type="ECO:0000256" key="10">
    <source>
        <dbReference type="ARBA" id="ARBA00048567"/>
    </source>
</evidence>
<comment type="cofactor">
    <cofactor evidence="11">
        <name>Mg(2+)</name>
        <dbReference type="ChEBI" id="CHEBI:18420"/>
    </cofactor>
    <text evidence="11">Binds 1 Mg(2+) ion per subunit.</text>
</comment>
<dbReference type="GO" id="GO:0009423">
    <property type="term" value="P:chorismate biosynthetic process"/>
    <property type="evidence" value="ECO:0007669"/>
    <property type="project" value="UniProtKB-UniRule"/>
</dbReference>
<feature type="binding site" evidence="11">
    <location>
        <position position="57"/>
    </location>
    <ligand>
        <name>substrate</name>
    </ligand>
</feature>
<evidence type="ECO:0000256" key="6">
    <source>
        <dbReference type="ARBA" id="ARBA00022741"/>
    </source>
</evidence>
<feature type="binding site" evidence="11">
    <location>
        <position position="33"/>
    </location>
    <ligand>
        <name>substrate</name>
    </ligand>
</feature>
<evidence type="ECO:0000256" key="2">
    <source>
        <dbReference type="ARBA" id="ARBA00006997"/>
    </source>
</evidence>
<dbReference type="PRINTS" id="PR01100">
    <property type="entry name" value="SHIKIMTKNASE"/>
</dbReference>
<dbReference type="KEGG" id="afx:JZ786_15280"/>
<dbReference type="GO" id="GO:0009073">
    <property type="term" value="P:aromatic amino acid family biosynthetic process"/>
    <property type="evidence" value="ECO:0007669"/>
    <property type="project" value="UniProtKB-KW"/>
</dbReference>
<dbReference type="GO" id="GO:0004765">
    <property type="term" value="F:shikimate kinase activity"/>
    <property type="evidence" value="ECO:0007669"/>
    <property type="project" value="UniProtKB-UniRule"/>
</dbReference>
<dbReference type="PANTHER" id="PTHR21087">
    <property type="entry name" value="SHIKIMATE KINASE"/>
    <property type="match status" value="1"/>
</dbReference>
<dbReference type="GO" id="GO:0008652">
    <property type="term" value="P:amino acid biosynthetic process"/>
    <property type="evidence" value="ECO:0007669"/>
    <property type="project" value="UniProtKB-KW"/>
</dbReference>
<feature type="binding site" evidence="11">
    <location>
        <position position="141"/>
    </location>
    <ligand>
        <name>substrate</name>
    </ligand>
</feature>
<comment type="subcellular location">
    <subcellularLocation>
        <location evidence="11">Cytoplasm</location>
    </subcellularLocation>
</comment>
<keyword evidence="13" id="KW-1185">Reference proteome</keyword>
<dbReference type="InterPro" id="IPR031322">
    <property type="entry name" value="Shikimate/glucono_kinase"/>
</dbReference>
<protein>
    <recommendedName>
        <fullName evidence="3 11">Shikimate kinase</fullName>
        <shortName evidence="11">SK</shortName>
        <ecNumber evidence="3 11">2.7.1.71</ecNumber>
    </recommendedName>
</protein>
<feature type="binding site" evidence="11">
    <location>
        <position position="121"/>
    </location>
    <ligand>
        <name>ATP</name>
        <dbReference type="ChEBI" id="CHEBI:30616"/>
    </ligand>
</feature>
<organism evidence="12 13">
    <name type="scientific">Alicyclobacillus mengziensis</name>
    <dbReference type="NCBI Taxonomy" id="2931921"/>
    <lineage>
        <taxon>Bacteria</taxon>
        <taxon>Bacillati</taxon>
        <taxon>Bacillota</taxon>
        <taxon>Bacilli</taxon>
        <taxon>Bacillales</taxon>
        <taxon>Alicyclobacillaceae</taxon>
        <taxon>Alicyclobacillus</taxon>
    </lineage>
</organism>
<dbReference type="GO" id="GO:0005829">
    <property type="term" value="C:cytosol"/>
    <property type="evidence" value="ECO:0007669"/>
    <property type="project" value="TreeGrafter"/>
</dbReference>
<keyword evidence="4 11" id="KW-0028">Amino-acid biosynthesis</keyword>
<keyword evidence="11" id="KW-0963">Cytoplasm</keyword>
<proteinExistence type="inferred from homology"/>
<gene>
    <name evidence="11" type="primary">aroK</name>
    <name evidence="12" type="ORF">JZ786_15280</name>
</gene>
<dbReference type="SUPFAM" id="SSF52540">
    <property type="entry name" value="P-loop containing nucleoside triphosphate hydrolases"/>
    <property type="match status" value="1"/>
</dbReference>
<comment type="function">
    <text evidence="11">Catalyzes the specific phosphorylation of the 3-hydroxyl group of shikimic acid using ATP as a cosubstrate.</text>
</comment>
<dbReference type="Proteomes" id="UP000663505">
    <property type="component" value="Chromosome"/>
</dbReference>
<dbReference type="GO" id="GO:0000287">
    <property type="term" value="F:magnesium ion binding"/>
    <property type="evidence" value="ECO:0007669"/>
    <property type="project" value="UniProtKB-UniRule"/>
</dbReference>
<dbReference type="HAMAP" id="MF_00109">
    <property type="entry name" value="Shikimate_kinase"/>
    <property type="match status" value="1"/>
</dbReference>
<dbReference type="EMBL" id="CP071182">
    <property type="protein sequence ID" value="QSO45897.1"/>
    <property type="molecule type" value="Genomic_DNA"/>
</dbReference>
<accession>A0A9X7VWP0</accession>
<sequence>MTRVALVGPMGVGKSTVARLLAVGLGWRMVDLDSEIEQRSGKTVRQIFESETEQGFRMLESSTLDLVTKETVKGCCVLATGGGVVTTSVSREILFRDWETVWLTASPATMIQHLQFETSGRPLLDGAKDLFERIHKLSTDRAPLYQSVAKWTVSVDGLTAETVAQRIHELGGWTACNE</sequence>
<feature type="binding site" evidence="11">
    <location>
        <position position="82"/>
    </location>
    <ligand>
        <name>substrate</name>
    </ligand>
</feature>
<reference evidence="12 13" key="1">
    <citation type="submission" date="2021-02" db="EMBL/GenBank/DDBJ databases">
        <title>Alicyclobacillus curvatus sp. nov. and Alicyclobacillus mengziensis sp. nov., two acidophilic bacteria isolated from acid mine drainage.</title>
        <authorList>
            <person name="Huang Y."/>
        </authorList>
    </citation>
    <scope>NUCLEOTIDE SEQUENCE [LARGE SCALE GENOMIC DNA]</scope>
    <source>
        <strain evidence="12 13">S30H14</strain>
    </source>
</reference>
<keyword evidence="7 11" id="KW-0418">Kinase</keyword>
<feature type="binding site" evidence="11">
    <location>
        <begin position="11"/>
        <end position="16"/>
    </location>
    <ligand>
        <name>ATP</name>
        <dbReference type="ChEBI" id="CHEBI:30616"/>
    </ligand>
</feature>
<evidence type="ECO:0000256" key="8">
    <source>
        <dbReference type="ARBA" id="ARBA00022840"/>
    </source>
</evidence>
<evidence type="ECO:0000256" key="5">
    <source>
        <dbReference type="ARBA" id="ARBA00022679"/>
    </source>
</evidence>
<evidence type="ECO:0000256" key="11">
    <source>
        <dbReference type="HAMAP-Rule" id="MF_00109"/>
    </source>
</evidence>
<evidence type="ECO:0000313" key="13">
    <source>
        <dbReference type="Proteomes" id="UP000663505"/>
    </source>
</evidence>
<evidence type="ECO:0000256" key="1">
    <source>
        <dbReference type="ARBA" id="ARBA00004842"/>
    </source>
</evidence>
<evidence type="ECO:0000256" key="7">
    <source>
        <dbReference type="ARBA" id="ARBA00022777"/>
    </source>
</evidence>
<keyword evidence="8 11" id="KW-0067">ATP-binding</keyword>
<keyword evidence="11" id="KW-0460">Magnesium</keyword>
<name>A0A9X7VWP0_9BACL</name>
<comment type="subunit">
    <text evidence="11">Monomer.</text>
</comment>
<dbReference type="EC" id="2.7.1.71" evidence="3 11"/>
<evidence type="ECO:0000256" key="4">
    <source>
        <dbReference type="ARBA" id="ARBA00022605"/>
    </source>
</evidence>
<dbReference type="CDD" id="cd00464">
    <property type="entry name" value="SK"/>
    <property type="match status" value="1"/>
</dbReference>
<comment type="catalytic activity">
    <reaction evidence="10 11">
        <text>shikimate + ATP = 3-phosphoshikimate + ADP + H(+)</text>
        <dbReference type="Rhea" id="RHEA:13121"/>
        <dbReference type="ChEBI" id="CHEBI:15378"/>
        <dbReference type="ChEBI" id="CHEBI:30616"/>
        <dbReference type="ChEBI" id="CHEBI:36208"/>
        <dbReference type="ChEBI" id="CHEBI:145989"/>
        <dbReference type="ChEBI" id="CHEBI:456216"/>
        <dbReference type="EC" id="2.7.1.71"/>
    </reaction>
</comment>
<comment type="pathway">
    <text evidence="1 11">Metabolic intermediate biosynthesis; chorismate biosynthesis; chorismate from D-erythrose 4-phosphate and phosphoenolpyruvate: step 5/7.</text>
</comment>
<keyword evidence="5 11" id="KW-0808">Transferase</keyword>
<keyword evidence="9 11" id="KW-0057">Aromatic amino acid biosynthesis</keyword>
<evidence type="ECO:0000256" key="9">
    <source>
        <dbReference type="ARBA" id="ARBA00023141"/>
    </source>
</evidence>
<dbReference type="InterPro" id="IPR027417">
    <property type="entry name" value="P-loop_NTPase"/>
</dbReference>
<dbReference type="Pfam" id="PF01202">
    <property type="entry name" value="SKI"/>
    <property type="match status" value="1"/>
</dbReference>